<dbReference type="EMBL" id="JAHGUI010000045">
    <property type="protein sequence ID" value="MBT2919407.1"/>
    <property type="molecule type" value="Genomic_DNA"/>
</dbReference>
<organism evidence="1 2">
    <name type="scientific">Vibrio anguillarum</name>
    <name type="common">Listonella anguillarum</name>
    <dbReference type="NCBI Taxonomy" id="55601"/>
    <lineage>
        <taxon>Bacteria</taxon>
        <taxon>Pseudomonadati</taxon>
        <taxon>Pseudomonadota</taxon>
        <taxon>Gammaproteobacteria</taxon>
        <taxon>Vibrionales</taxon>
        <taxon>Vibrionaceae</taxon>
        <taxon>Vibrio</taxon>
    </lineage>
</organism>
<keyword evidence="1" id="KW-0808">Transferase</keyword>
<reference evidence="1 2" key="1">
    <citation type="journal article" date="2017" name="J. Fish Dis.">
        <title>Comparative assessment of Vibrio virulence in marine fish larvae.</title>
        <authorList>
            <person name="Ronneseth A."/>
            <person name="Castillo D."/>
            <person name="D'Alvise P."/>
            <person name="Tonnesen O."/>
            <person name="Haugland G."/>
            <person name="Grotkjaer T."/>
            <person name="Engell-Sorensen K."/>
            <person name="Norremark L."/>
            <person name="Bergh O."/>
            <person name="Wergeland H.I."/>
            <person name="Gram L."/>
        </authorList>
    </citation>
    <scope>NUCLEOTIDE SEQUENCE [LARGE SCALE GENOMIC DNA]</scope>
    <source>
        <strain evidence="1 2">90-11-286</strain>
    </source>
</reference>
<accession>A0ABD4QVY8</accession>
<protein>
    <submittedName>
        <fullName evidence="1">Sugar O-methyltransferase</fullName>
        <ecNumber evidence="1">2.1.1.-</ecNumber>
    </submittedName>
</protein>
<dbReference type="Proteomes" id="UP000078309">
    <property type="component" value="Unassembled WGS sequence"/>
</dbReference>
<dbReference type="EC" id="2.1.1.-" evidence="1"/>
<evidence type="ECO:0000313" key="2">
    <source>
        <dbReference type="Proteomes" id="UP000078309"/>
    </source>
</evidence>
<dbReference type="InterPro" id="IPR030807">
    <property type="entry name" value="Methyltran_NanM"/>
</dbReference>
<dbReference type="AlphaFoldDB" id="A0ABD4QVY8"/>
<dbReference type="NCBIfam" id="TIGR04371">
    <property type="entry name" value="methyltran_NanM"/>
    <property type="match status" value="1"/>
</dbReference>
<sequence length="371" mass="43657">MFNNKIFQTIKRDSELEEKITQDMKENSGVFAPHSHWDKVNTTYCTSDEESLTSLLDDFIGSEGLKPIDQQQRALYENFFEAIDNLNLKNNLNDSAIATDYGSVMDINLINIFSKNSRDKTFNICEVGGGYGRLARVFSNFYKGSVKYVLVDSVPVSIMFSYQYLVDQCPEAKIGFYYNGDEFDLDKYDIYIVPSWHFEKMNNVKYDIAINIESMQEMNFEEIKRFMNIFDRCVKDNGIIYLSNSKEYVYKGEWPYPDNWECQFRQNTPRSWTKKHPTEIFKKADGSFSDKESLFEFYSNVEELYEMGFDGNSTQYLSKNSLEESLKKAYENNSYLTEKVSHLTEEKEKAEQYIKEIKSSRLYKLRSFLKR</sequence>
<evidence type="ECO:0000313" key="1">
    <source>
        <dbReference type="EMBL" id="MBT2919407.1"/>
    </source>
</evidence>
<name>A0ABD4QVY8_VIBAN</name>
<comment type="caution">
    <text evidence="1">The sequence shown here is derived from an EMBL/GenBank/DDBJ whole genome shotgun (WGS) entry which is preliminary data.</text>
</comment>
<dbReference type="GO" id="GO:0008168">
    <property type="term" value="F:methyltransferase activity"/>
    <property type="evidence" value="ECO:0007669"/>
    <property type="project" value="UniProtKB-KW"/>
</dbReference>
<keyword evidence="1" id="KW-0489">Methyltransferase</keyword>
<dbReference type="InterPro" id="IPR029063">
    <property type="entry name" value="SAM-dependent_MTases_sf"/>
</dbReference>
<proteinExistence type="predicted"/>
<dbReference type="RefSeq" id="WP_064626030.1">
    <property type="nucleotide sequence ID" value="NZ_CP022099.1"/>
</dbReference>
<gene>
    <name evidence="1" type="ORF">PL14_11970</name>
</gene>
<dbReference type="SUPFAM" id="SSF53335">
    <property type="entry name" value="S-adenosyl-L-methionine-dependent methyltransferases"/>
    <property type="match status" value="1"/>
</dbReference>
<dbReference type="GO" id="GO:0032259">
    <property type="term" value="P:methylation"/>
    <property type="evidence" value="ECO:0007669"/>
    <property type="project" value="UniProtKB-KW"/>
</dbReference>
<dbReference type="Gene3D" id="3.40.50.150">
    <property type="entry name" value="Vaccinia Virus protein VP39"/>
    <property type="match status" value="1"/>
</dbReference>